<feature type="compositionally biased region" description="Basic and acidic residues" evidence="1">
    <location>
        <begin position="335"/>
        <end position="352"/>
    </location>
</feature>
<accession>A0A8K0MXS3</accession>
<comment type="caution">
    <text evidence="2">The sequence shown here is derived from an EMBL/GenBank/DDBJ whole genome shotgun (WGS) entry which is preliminary data.</text>
</comment>
<dbReference type="EMBL" id="CM017874">
    <property type="protein sequence ID" value="KAG1334047.1"/>
    <property type="molecule type" value="Genomic_DNA"/>
</dbReference>
<keyword evidence="3" id="KW-1185">Reference proteome</keyword>
<organism evidence="2 3">
    <name type="scientific">Cocos nucifera</name>
    <name type="common">Coconut palm</name>
    <dbReference type="NCBI Taxonomy" id="13894"/>
    <lineage>
        <taxon>Eukaryota</taxon>
        <taxon>Viridiplantae</taxon>
        <taxon>Streptophyta</taxon>
        <taxon>Embryophyta</taxon>
        <taxon>Tracheophyta</taxon>
        <taxon>Spermatophyta</taxon>
        <taxon>Magnoliopsida</taxon>
        <taxon>Liliopsida</taxon>
        <taxon>Arecaceae</taxon>
        <taxon>Arecoideae</taxon>
        <taxon>Cocoseae</taxon>
        <taxon>Attaleinae</taxon>
        <taxon>Cocos</taxon>
    </lineage>
</organism>
<dbReference type="AlphaFoldDB" id="A0A8K0MXS3"/>
<reference evidence="2" key="1">
    <citation type="journal article" date="2017" name="Gigascience">
        <title>The genome draft of coconut (Cocos nucifera).</title>
        <authorList>
            <person name="Xiao Y."/>
            <person name="Xu P."/>
            <person name="Fan H."/>
            <person name="Baudouin L."/>
            <person name="Xia W."/>
            <person name="Bocs S."/>
            <person name="Xu J."/>
            <person name="Li Q."/>
            <person name="Guo A."/>
            <person name="Zhou L."/>
            <person name="Li J."/>
            <person name="Wu Y."/>
            <person name="Ma Z."/>
            <person name="Armero A."/>
            <person name="Issali A.E."/>
            <person name="Liu N."/>
            <person name="Peng M."/>
            <person name="Yang Y."/>
        </authorList>
    </citation>
    <scope>NUCLEOTIDE SEQUENCE</scope>
    <source>
        <tissue evidence="2">Spear leaf of Hainan Tall coconut</tissue>
    </source>
</reference>
<evidence type="ECO:0000313" key="2">
    <source>
        <dbReference type="EMBL" id="KAG1334047.1"/>
    </source>
</evidence>
<gene>
    <name evidence="2" type="ORF">COCNU_03G001660</name>
</gene>
<feature type="region of interest" description="Disordered" evidence="1">
    <location>
        <begin position="335"/>
        <end position="363"/>
    </location>
</feature>
<evidence type="ECO:0000256" key="1">
    <source>
        <dbReference type="SAM" id="MobiDB-lite"/>
    </source>
</evidence>
<evidence type="ECO:0000313" key="3">
    <source>
        <dbReference type="Proteomes" id="UP000797356"/>
    </source>
</evidence>
<reference evidence="2" key="2">
    <citation type="submission" date="2019-07" db="EMBL/GenBank/DDBJ databases">
        <authorList>
            <person name="Yang Y."/>
            <person name="Bocs S."/>
            <person name="Baudouin L."/>
        </authorList>
    </citation>
    <scope>NUCLEOTIDE SEQUENCE</scope>
    <source>
        <tissue evidence="2">Spear leaf of Hainan Tall coconut</tissue>
    </source>
</reference>
<name>A0A8K0MXS3_COCNU</name>
<dbReference type="OrthoDB" id="786378at2759"/>
<evidence type="ECO:0008006" key="4">
    <source>
        <dbReference type="Google" id="ProtNLM"/>
    </source>
</evidence>
<proteinExistence type="predicted"/>
<protein>
    <recommendedName>
        <fullName evidence="4">C2H2-type domain-containing protein</fullName>
    </recommendedName>
</protein>
<sequence length="363" mass="40399">MDKHMQHLELLPNQSSPIEASFPIETILMSPKKQSTSPNITLMEASILAPLEEPSDHISTANYGPTSQNPFDFLATGNQLAFIPNSSLSSTSLVNHPTTISTTTAQVEIGSLNLSMMDNQPLPQFPNTSFLGISSKNFDQLAYSCPSQQVPEENLCHVVSGSPPKQYLQEHNNLYHVVDGFLPQKQPPKANLHLTGGYLSQNPHPQQIPSMDYTNLKDRVPCIDQQTFFSFHGPNPTYLNPAWDYVDTNWEGINAYLLGKVRPSPDITHIYKCSICGIESPNAQAYGGHLSSHRKNKKKEKLAANKHELEKVDLKPPTNTGKAIIWPSSRKSTLIKEHEDEKNDVKNKKLECESENSVSSLFI</sequence>
<dbReference type="Proteomes" id="UP000797356">
    <property type="component" value="Chromosome 3"/>
</dbReference>